<keyword evidence="9" id="KW-1185">Reference proteome</keyword>
<keyword evidence="1" id="KW-0004">4Fe-4S</keyword>
<dbReference type="Gene3D" id="3.90.480.10">
    <property type="entry name" value="Sulfite Reductase Hemoprotein,Domain 2"/>
    <property type="match status" value="1"/>
</dbReference>
<evidence type="ECO:0000256" key="3">
    <source>
        <dbReference type="ARBA" id="ARBA00022723"/>
    </source>
</evidence>
<comment type="caution">
    <text evidence="8">The sequence shown here is derived from an EMBL/GenBank/DDBJ whole genome shotgun (WGS) entry which is preliminary data.</text>
</comment>
<name>A0A7W3IY53_9ACTN</name>
<dbReference type="GO" id="GO:0051539">
    <property type="term" value="F:4 iron, 4 sulfur cluster binding"/>
    <property type="evidence" value="ECO:0007669"/>
    <property type="project" value="UniProtKB-KW"/>
</dbReference>
<evidence type="ECO:0000313" key="9">
    <source>
        <dbReference type="Proteomes" id="UP000580910"/>
    </source>
</evidence>
<dbReference type="GO" id="GO:0043818">
    <property type="term" value="F:precorrin-3B synthase activity"/>
    <property type="evidence" value="ECO:0007669"/>
    <property type="project" value="UniProtKB-EC"/>
</dbReference>
<organism evidence="8 9">
    <name type="scientific">Nocardioides ginsengisegetis</name>
    <dbReference type="NCBI Taxonomy" id="661491"/>
    <lineage>
        <taxon>Bacteria</taxon>
        <taxon>Bacillati</taxon>
        <taxon>Actinomycetota</taxon>
        <taxon>Actinomycetes</taxon>
        <taxon>Propionibacteriales</taxon>
        <taxon>Nocardioidaceae</taxon>
        <taxon>Nocardioides</taxon>
    </lineage>
</organism>
<keyword evidence="5" id="KW-0408">Iron</keyword>
<evidence type="ECO:0000256" key="1">
    <source>
        <dbReference type="ARBA" id="ARBA00022485"/>
    </source>
</evidence>
<dbReference type="EMBL" id="JACGXA010000001">
    <property type="protein sequence ID" value="MBA8802787.1"/>
    <property type="molecule type" value="Genomic_DNA"/>
</dbReference>
<evidence type="ECO:0000259" key="7">
    <source>
        <dbReference type="Pfam" id="PF03460"/>
    </source>
</evidence>
<dbReference type="Proteomes" id="UP000580910">
    <property type="component" value="Unassembled WGS sequence"/>
</dbReference>
<dbReference type="AlphaFoldDB" id="A0A7W3IY53"/>
<evidence type="ECO:0000256" key="2">
    <source>
        <dbReference type="ARBA" id="ARBA00022617"/>
    </source>
</evidence>
<dbReference type="PANTHER" id="PTHR32439">
    <property type="entry name" value="FERREDOXIN--NITRITE REDUCTASE, CHLOROPLASTIC"/>
    <property type="match status" value="1"/>
</dbReference>
<dbReference type="InterPro" id="IPR045854">
    <property type="entry name" value="NO2/SO3_Rdtase_4Fe4S_sf"/>
</dbReference>
<evidence type="ECO:0000256" key="6">
    <source>
        <dbReference type="ARBA" id="ARBA00023014"/>
    </source>
</evidence>
<dbReference type="Pfam" id="PF03460">
    <property type="entry name" value="NIR_SIR_ferr"/>
    <property type="match status" value="1"/>
</dbReference>
<keyword evidence="3" id="KW-0479">Metal-binding</keyword>
<dbReference type="RefSeq" id="WP_182537441.1">
    <property type="nucleotide sequence ID" value="NZ_JACGXA010000001.1"/>
</dbReference>
<proteinExistence type="predicted"/>
<evidence type="ECO:0000256" key="4">
    <source>
        <dbReference type="ARBA" id="ARBA00023002"/>
    </source>
</evidence>
<accession>A0A7W3IY53</accession>
<reference evidence="8 9" key="1">
    <citation type="submission" date="2020-07" db="EMBL/GenBank/DDBJ databases">
        <title>Sequencing the genomes of 1000 actinobacteria strains.</title>
        <authorList>
            <person name="Klenk H.-P."/>
        </authorList>
    </citation>
    <scope>NUCLEOTIDE SEQUENCE [LARGE SCALE GENOMIC DNA]</scope>
    <source>
        <strain evidence="8 9">DSM 21349</strain>
    </source>
</reference>
<dbReference type="InterPro" id="IPR051329">
    <property type="entry name" value="NIR_SIR_4Fe-4S"/>
</dbReference>
<dbReference type="PANTHER" id="PTHR32439:SF9">
    <property type="entry name" value="BLR3264 PROTEIN"/>
    <property type="match status" value="1"/>
</dbReference>
<feature type="domain" description="Nitrite/Sulfite reductase ferredoxin-like" evidence="7">
    <location>
        <begin position="22"/>
        <end position="67"/>
    </location>
</feature>
<dbReference type="InterPro" id="IPR036136">
    <property type="entry name" value="Nit/Sulf_reduc_fer-like_dom_sf"/>
</dbReference>
<keyword evidence="4 8" id="KW-0560">Oxidoreductase</keyword>
<sequence>MITRTRPDLCPGVTRPWPADDGALVRLRLVGGRVPSSALVALSEVARVHGDGDLHVTGRANLQLRALPWSGGELSPAVVAAIEATGLLPSRSHELVRNVLVSPATGLAGGRADLRPVAAALDALLCSDPALAALPGRFLFVLDDGRGDLVGRSCDLGLVALSATTGQVRIGSHGWGAVLPMADAPLALVTLARQFLGCRGTGPTAPWHVDELPADALPLLPRDPQVPVATGPAAYGVVAGGEHVPAPDGVLSPALVARLAGRAPELVVTPWRGVLVPRLTRAARAARVAR</sequence>
<keyword evidence="6" id="KW-0411">Iron-sulfur</keyword>
<keyword evidence="2" id="KW-0349">Heme</keyword>
<dbReference type="GO" id="GO:0046872">
    <property type="term" value="F:metal ion binding"/>
    <property type="evidence" value="ECO:0007669"/>
    <property type="project" value="UniProtKB-KW"/>
</dbReference>
<dbReference type="InterPro" id="IPR005117">
    <property type="entry name" value="NiRdtase/SiRdtase_haem-b_fer"/>
</dbReference>
<evidence type="ECO:0000313" key="8">
    <source>
        <dbReference type="EMBL" id="MBA8802787.1"/>
    </source>
</evidence>
<evidence type="ECO:0000256" key="5">
    <source>
        <dbReference type="ARBA" id="ARBA00023004"/>
    </source>
</evidence>
<protein>
    <submittedName>
        <fullName evidence="8">Precorrin-3B synthase</fullName>
        <ecNumber evidence="8">1.14.13.83</ecNumber>
    </submittedName>
</protein>
<dbReference type="SUPFAM" id="SSF55124">
    <property type="entry name" value="Nitrite/Sulfite reductase N-terminal domain-like"/>
    <property type="match status" value="1"/>
</dbReference>
<dbReference type="Gene3D" id="3.30.413.10">
    <property type="entry name" value="Sulfite Reductase Hemoprotein, domain 1"/>
    <property type="match status" value="1"/>
</dbReference>
<dbReference type="EC" id="1.14.13.83" evidence="8"/>
<gene>
    <name evidence="8" type="ORF">FB382_001078</name>
</gene>